<dbReference type="OMA" id="MFLKPYR"/>
<dbReference type="GO" id="GO:0006364">
    <property type="term" value="P:rRNA processing"/>
    <property type="evidence" value="ECO:0007669"/>
    <property type="project" value="EnsemblFungi"/>
</dbReference>
<dbReference type="OrthoDB" id="199771at2759"/>
<dbReference type="PROSITE" id="PS51925">
    <property type="entry name" value="SWIB_MDM2"/>
    <property type="match status" value="1"/>
</dbReference>
<dbReference type="Pfam" id="PF01253">
    <property type="entry name" value="SUI1"/>
    <property type="match status" value="1"/>
</dbReference>
<dbReference type="InParanoid" id="I2H9C3"/>
<name>I2H9C3_HENB6</name>
<dbReference type="InterPro" id="IPR039757">
    <property type="entry name" value="EIF2D"/>
</dbReference>
<dbReference type="Gene3D" id="3.30.780.10">
    <property type="entry name" value="SUI1-like domain"/>
    <property type="match status" value="1"/>
</dbReference>
<dbReference type="Pfam" id="PF17832">
    <property type="entry name" value="Pre-PUA"/>
    <property type="match status" value="1"/>
</dbReference>
<dbReference type="SUPFAM" id="SSF47592">
    <property type="entry name" value="SWIB/MDM2 domain"/>
    <property type="match status" value="1"/>
</dbReference>
<dbReference type="InterPro" id="IPR015947">
    <property type="entry name" value="PUA-like_sf"/>
</dbReference>
<dbReference type="Gene3D" id="1.10.245.10">
    <property type="entry name" value="SWIB/MDM2 domain"/>
    <property type="match status" value="1"/>
</dbReference>
<comment type="similarity">
    <text evidence="1">Belongs to the eIF2D family.</text>
</comment>
<evidence type="ECO:0000259" key="3">
    <source>
        <dbReference type="PROSITE" id="PS51925"/>
    </source>
</evidence>
<dbReference type="Gene3D" id="3.10.400.20">
    <property type="match status" value="1"/>
</dbReference>
<gene>
    <name evidence="4" type="primary">TBLA0I03200</name>
    <name evidence="4" type="ORF">TBLA_0I03200</name>
</gene>
<organism evidence="4 5">
    <name type="scientific">Henningerozyma blattae (strain ATCC 34711 / CBS 6284 / DSM 70876 / NBRC 10599 / NRRL Y-10934 / UCD 77-7)</name>
    <name type="common">Yeast</name>
    <name type="synonym">Tetrapisispora blattae</name>
    <dbReference type="NCBI Taxonomy" id="1071380"/>
    <lineage>
        <taxon>Eukaryota</taxon>
        <taxon>Fungi</taxon>
        <taxon>Dikarya</taxon>
        <taxon>Ascomycota</taxon>
        <taxon>Saccharomycotina</taxon>
        <taxon>Saccharomycetes</taxon>
        <taxon>Saccharomycetales</taxon>
        <taxon>Saccharomycetaceae</taxon>
        <taxon>Henningerozyma</taxon>
    </lineage>
</organism>
<dbReference type="PROSITE" id="PS50296">
    <property type="entry name" value="SUI1"/>
    <property type="match status" value="1"/>
</dbReference>
<evidence type="ECO:0000256" key="1">
    <source>
        <dbReference type="ARBA" id="ARBA00010359"/>
    </source>
</evidence>
<feature type="domain" description="SUI1" evidence="2">
    <location>
        <begin position="474"/>
        <end position="544"/>
    </location>
</feature>
<dbReference type="InterPro" id="IPR036885">
    <property type="entry name" value="SWIB_MDM2_dom_sf"/>
</dbReference>
<evidence type="ECO:0000313" key="5">
    <source>
        <dbReference type="Proteomes" id="UP000002866"/>
    </source>
</evidence>
<dbReference type="InterPro" id="IPR036877">
    <property type="entry name" value="SUI1_dom_sf"/>
</dbReference>
<dbReference type="RefSeq" id="XP_004182494.1">
    <property type="nucleotide sequence ID" value="XM_004182446.1"/>
</dbReference>
<keyword evidence="5" id="KW-1185">Reference proteome</keyword>
<dbReference type="CDD" id="cd11608">
    <property type="entry name" value="eIF2D_C"/>
    <property type="match status" value="1"/>
</dbReference>
<accession>I2H9C3</accession>
<feature type="domain" description="DM2" evidence="3">
    <location>
        <begin position="362"/>
        <end position="446"/>
    </location>
</feature>
<protein>
    <submittedName>
        <fullName evidence="4">Uncharacterized protein</fullName>
    </submittedName>
</protein>
<dbReference type="SUPFAM" id="SSF55159">
    <property type="entry name" value="eIF1-like"/>
    <property type="match status" value="1"/>
</dbReference>
<dbReference type="CDD" id="cd21156">
    <property type="entry name" value="PUA_eIF2d-like"/>
    <property type="match status" value="1"/>
</dbReference>
<dbReference type="GeneID" id="14498152"/>
<dbReference type="EMBL" id="HE806324">
    <property type="protein sequence ID" value="CCH62975.1"/>
    <property type="molecule type" value="Genomic_DNA"/>
</dbReference>
<dbReference type="PANTHER" id="PTHR12217">
    <property type="entry name" value="EUKARYOTIC TRANSLATION INITIATION FACTOR 2D"/>
    <property type="match status" value="1"/>
</dbReference>
<reference evidence="4 5" key="1">
    <citation type="journal article" date="2011" name="Proc. Natl. Acad. Sci. U.S.A.">
        <title>Evolutionary erosion of yeast sex chromosomes by mating-type switching accidents.</title>
        <authorList>
            <person name="Gordon J.L."/>
            <person name="Armisen D."/>
            <person name="Proux-Wera E."/>
            <person name="Oheigeartaigh S.S."/>
            <person name="Byrne K.P."/>
            <person name="Wolfe K.H."/>
        </authorList>
    </citation>
    <scope>NUCLEOTIDE SEQUENCE [LARGE SCALE GENOMIC DNA]</scope>
    <source>
        <strain evidence="5">ATCC 34711 / CBS 6284 / DSM 70876 / NBRC 10599 / NRRL Y-10934 / UCD 77-7</strain>
    </source>
</reference>
<dbReference type="SUPFAM" id="SSF88697">
    <property type="entry name" value="PUA domain-like"/>
    <property type="match status" value="1"/>
</dbReference>
<sequence length="563" mass="63413">MFKKNLTITTLSNLKNSESRNIRQTCRDALSNNEYEFPGSQVKQTTFESTVANGVIYTDSNNVPIWFKQKYSNTIVPTVYTAWEYPNNIPIIRTHDFIIETKIFNGANLMIPGTVGPHDERLKPGKICGIASTKVPGTILAIGLCTFDMSTVDTPLGKTGVAVEVLHWYSDELTNIFKIKLNPPTIMNTSNLKTLESMTQESMTQEISEAESEVKPDAPFNDTFTSNADDLAETLEQLRVEDIDNFLTQSLYYTITQETSLQLPIISSTFVSGYLMKNLPNVDHNQVNIKKSSWKKTAKFLKHFEKEGFLKLKGKGDDLTITGFNKEKPQLKTFVPYRIGKPAGALPSKDKQDNKNFLKVVTLYSPKKKNDSCWTALGLTSKSYFTSAEITSAIQGYIAKKNLANPKDKAKISMDDVLFDLVITNNKANANRNIMRSQVVEPVLVNNFLLYHQLFTHDNISLSKHPKKGSPPTVKMVTEKVKRGKVITRVSNFEVFNIDAKDMSNELKVLCSGSTSIEELPNGSEVQVQGPHGDIVMEYFEKHGIPRKWFDYTNKVKPKKRRS</sequence>
<dbReference type="Proteomes" id="UP000002866">
    <property type="component" value="Chromosome 9"/>
</dbReference>
<proteinExistence type="inferred from homology"/>
<dbReference type="STRING" id="1071380.I2H9C3"/>
<dbReference type="InterPro" id="IPR058886">
    <property type="entry name" value="SWIB_eIF2D"/>
</dbReference>
<evidence type="ECO:0000259" key="2">
    <source>
        <dbReference type="PROSITE" id="PS50296"/>
    </source>
</evidence>
<dbReference type="InterPro" id="IPR057429">
    <property type="entry name" value="WH_eIF2D"/>
</dbReference>
<evidence type="ECO:0000313" key="4">
    <source>
        <dbReference type="EMBL" id="CCH62975.1"/>
    </source>
</evidence>
<dbReference type="InterPro" id="IPR001950">
    <property type="entry name" value="SUI1"/>
</dbReference>
<dbReference type="Pfam" id="PF26291">
    <property type="entry name" value="SWIB_eIF2D"/>
    <property type="match status" value="1"/>
</dbReference>
<dbReference type="Pfam" id="PF26292">
    <property type="entry name" value="PUA_elF2D"/>
    <property type="match status" value="1"/>
</dbReference>
<dbReference type="KEGG" id="tbl:TBLA_0I03200"/>
<dbReference type="FunCoup" id="I2H9C3">
    <property type="interactions" value="521"/>
</dbReference>
<dbReference type="GO" id="GO:0003743">
    <property type="term" value="F:translation initiation factor activity"/>
    <property type="evidence" value="ECO:0007669"/>
    <property type="project" value="InterPro"/>
</dbReference>
<dbReference type="InterPro" id="IPR041366">
    <property type="entry name" value="Pre-PUA"/>
</dbReference>
<dbReference type="GO" id="GO:0003723">
    <property type="term" value="F:RNA binding"/>
    <property type="evidence" value="ECO:0007669"/>
    <property type="project" value="EnsemblFungi"/>
</dbReference>
<dbReference type="Pfam" id="PF25304">
    <property type="entry name" value="WHD_eIF2D"/>
    <property type="match status" value="1"/>
</dbReference>
<dbReference type="GO" id="GO:0001731">
    <property type="term" value="P:formation of translation preinitiation complex"/>
    <property type="evidence" value="ECO:0007669"/>
    <property type="project" value="InterPro"/>
</dbReference>
<dbReference type="eggNOG" id="KOG2522">
    <property type="taxonomic scope" value="Eukaryota"/>
</dbReference>
<dbReference type="InterPro" id="IPR039759">
    <property type="entry name" value="eIF2D_SUI1"/>
</dbReference>
<dbReference type="InterPro" id="IPR048248">
    <property type="entry name" value="PUA_eIF2d-like"/>
</dbReference>
<dbReference type="AlphaFoldDB" id="I2H9C3"/>
<dbReference type="PANTHER" id="PTHR12217:SF4">
    <property type="entry name" value="EUKARYOTIC TRANSLATION INITIATION FACTOR 2D"/>
    <property type="match status" value="1"/>
</dbReference>
<dbReference type="InterPro" id="IPR003121">
    <property type="entry name" value="SWIB_MDM2_domain"/>
</dbReference>
<dbReference type="HOGENOM" id="CLU_012487_1_0_1"/>